<dbReference type="EMBL" id="MAGO01000011">
    <property type="protein sequence ID" value="OCC14498.1"/>
    <property type="molecule type" value="Genomic_DNA"/>
</dbReference>
<accession>A0A1B9F3I7</accession>
<protein>
    <submittedName>
        <fullName evidence="1">Ribosomal RNA adenine dimethylase domain protein</fullName>
    </submittedName>
</protein>
<dbReference type="OrthoDB" id="9805585at2"/>
<dbReference type="GO" id="GO:0008168">
    <property type="term" value="F:methyltransferase activity"/>
    <property type="evidence" value="ECO:0007669"/>
    <property type="project" value="UniProtKB-KW"/>
</dbReference>
<comment type="caution">
    <text evidence="1">The sequence shown here is derived from an EMBL/GenBank/DDBJ whole genome shotgun (WGS) entry which is preliminary data.</text>
</comment>
<evidence type="ECO:0000313" key="2">
    <source>
        <dbReference type="Proteomes" id="UP000093080"/>
    </source>
</evidence>
<dbReference type="Proteomes" id="UP000093080">
    <property type="component" value="Unassembled WGS sequence"/>
</dbReference>
<name>A0A1B9F3I7_9BACT</name>
<dbReference type="GO" id="GO:0032259">
    <property type="term" value="P:methylation"/>
    <property type="evidence" value="ECO:0007669"/>
    <property type="project" value="UniProtKB-KW"/>
</dbReference>
<dbReference type="RefSeq" id="WP_067619789.1">
    <property type="nucleotide sequence ID" value="NZ_MAGO01000011.1"/>
</dbReference>
<dbReference type="InterPro" id="IPR029063">
    <property type="entry name" value="SAM-dependent_MTases_sf"/>
</dbReference>
<organism evidence="1 2">
    <name type="scientific">Dissulfuribacter thermophilus</name>
    <dbReference type="NCBI Taxonomy" id="1156395"/>
    <lineage>
        <taxon>Bacteria</taxon>
        <taxon>Pseudomonadati</taxon>
        <taxon>Thermodesulfobacteriota</taxon>
        <taxon>Dissulfuribacteria</taxon>
        <taxon>Dissulfuribacterales</taxon>
        <taxon>Dissulfuribacteraceae</taxon>
        <taxon>Dissulfuribacter</taxon>
    </lineage>
</organism>
<gene>
    <name evidence="1" type="ORF">DBT_2039</name>
</gene>
<sequence>MANGLRLAGKKDEKIIFFQQFLKHPLQIGSVIPSSPYLERRVLDMAEVRTCKTVVELGSGTGGTTKAILSCLPRDAKLLSIEINPQFHSFVKTIDDPRLIAHLGSAADLGKILAQYNLPNPDAIISGIPFSTMPEELGKRIIQEIARCLAHGGRFVAYQFSSKVSHLCNPVLGPCKKSMEILNIPPMRVYRWEKNGFKPQT</sequence>
<dbReference type="Gene3D" id="3.40.50.150">
    <property type="entry name" value="Vaccinia Virus protein VP39"/>
    <property type="match status" value="1"/>
</dbReference>
<dbReference type="AlphaFoldDB" id="A0A1B9F3I7"/>
<evidence type="ECO:0000313" key="1">
    <source>
        <dbReference type="EMBL" id="OCC14498.1"/>
    </source>
</evidence>
<keyword evidence="1" id="KW-0489">Methyltransferase</keyword>
<dbReference type="STRING" id="1156395.DBT_2039"/>
<keyword evidence="1" id="KW-0808">Transferase</keyword>
<proteinExistence type="predicted"/>
<reference evidence="1 2" key="1">
    <citation type="submission" date="2016-06" db="EMBL/GenBank/DDBJ databases">
        <title>Respiratory ammonification of nitrate coupled to the oxidation of elemental sulfur in deep-sea autotrophic thermophilic bacteria.</title>
        <authorList>
            <person name="Slobodkina G.B."/>
            <person name="Mardanov A.V."/>
            <person name="Ravin N.V."/>
            <person name="Frolova A.A."/>
            <person name="Viryasiv M.B."/>
            <person name="Chernyh N.A."/>
            <person name="Bonch-Osmolovskaya E.A."/>
            <person name="Slobodkin A.I."/>
        </authorList>
    </citation>
    <scope>NUCLEOTIDE SEQUENCE [LARGE SCALE GENOMIC DNA]</scope>
    <source>
        <strain evidence="1 2">S69</strain>
    </source>
</reference>
<dbReference type="CDD" id="cd02440">
    <property type="entry name" value="AdoMet_MTases"/>
    <property type="match status" value="1"/>
</dbReference>
<dbReference type="SUPFAM" id="SSF53335">
    <property type="entry name" value="S-adenosyl-L-methionine-dependent methyltransferases"/>
    <property type="match status" value="1"/>
</dbReference>
<keyword evidence="2" id="KW-1185">Reference proteome</keyword>